<protein>
    <submittedName>
        <fullName evidence="1">Uncharacterized protein</fullName>
    </submittedName>
</protein>
<name>A0A4R7FPI7_9MICO</name>
<evidence type="ECO:0000313" key="1">
    <source>
        <dbReference type="EMBL" id="TDS79661.1"/>
    </source>
</evidence>
<dbReference type="EMBL" id="SOAM01000001">
    <property type="protein sequence ID" value="TDS79661.1"/>
    <property type="molecule type" value="Genomic_DNA"/>
</dbReference>
<evidence type="ECO:0000313" key="2">
    <source>
        <dbReference type="Proteomes" id="UP000295344"/>
    </source>
</evidence>
<gene>
    <name evidence="1" type="ORF">CLV52_0196</name>
</gene>
<proteinExistence type="predicted"/>
<keyword evidence="2" id="KW-1185">Reference proteome</keyword>
<comment type="caution">
    <text evidence="1">The sequence shown here is derived from an EMBL/GenBank/DDBJ whole genome shotgun (WGS) entry which is preliminary data.</text>
</comment>
<reference evidence="1 2" key="1">
    <citation type="submission" date="2019-03" db="EMBL/GenBank/DDBJ databases">
        <title>Genomic Encyclopedia of Archaeal and Bacterial Type Strains, Phase II (KMG-II): from individual species to whole genera.</title>
        <authorList>
            <person name="Goeker M."/>
        </authorList>
    </citation>
    <scope>NUCLEOTIDE SEQUENCE [LARGE SCALE GENOMIC DNA]</scope>
    <source>
        <strain evidence="1 2">DSM 24782</strain>
    </source>
</reference>
<accession>A0A4R7FPI7</accession>
<sequence>MSGSETQRAIAQAVGRVKNVRTVPLVRLAHEDDTERAIVVVRVGLPPLLPLTEVVTVIAHVQLTVARLAPGGAAVHVEPDVAADEATPTEAIVIRAME</sequence>
<dbReference type="Proteomes" id="UP000295344">
    <property type="component" value="Unassembled WGS sequence"/>
</dbReference>
<dbReference type="OrthoDB" id="9806522at2"/>
<dbReference type="AlphaFoldDB" id="A0A4R7FPI7"/>
<organism evidence="1 2">
    <name type="scientific">Amnibacterium kyonggiense</name>
    <dbReference type="NCBI Taxonomy" id="595671"/>
    <lineage>
        <taxon>Bacteria</taxon>
        <taxon>Bacillati</taxon>
        <taxon>Actinomycetota</taxon>
        <taxon>Actinomycetes</taxon>
        <taxon>Micrococcales</taxon>
        <taxon>Microbacteriaceae</taxon>
        <taxon>Amnibacterium</taxon>
    </lineage>
</organism>
<dbReference type="RefSeq" id="WP_133764026.1">
    <property type="nucleotide sequence ID" value="NZ_BAAARP010000001.1"/>
</dbReference>